<dbReference type="AlphaFoldDB" id="A0A8C5QKE0"/>
<evidence type="ECO:0000256" key="6">
    <source>
        <dbReference type="ARBA" id="ARBA00023136"/>
    </source>
</evidence>
<dbReference type="PROSITE" id="PS50026">
    <property type="entry name" value="EGF_3"/>
    <property type="match status" value="1"/>
</dbReference>
<keyword evidence="3" id="KW-1003">Cell membrane</keyword>
<evidence type="ECO:0000256" key="5">
    <source>
        <dbReference type="ARBA" id="ARBA00022989"/>
    </source>
</evidence>
<comment type="subcellular location">
    <subcellularLocation>
        <location evidence="1">Cell membrane</location>
        <topology evidence="1">Multi-pass membrane protein</topology>
    </subcellularLocation>
</comment>
<dbReference type="Pfam" id="PF12036">
    <property type="entry name" value="DUF3522"/>
    <property type="match status" value="1"/>
</dbReference>
<feature type="transmembrane region" description="Helical" evidence="8">
    <location>
        <begin position="550"/>
        <end position="569"/>
    </location>
</feature>
<dbReference type="InterPro" id="IPR021910">
    <property type="entry name" value="NGX6/PGAP6/MYMK"/>
</dbReference>
<evidence type="ECO:0000313" key="12">
    <source>
        <dbReference type="Proteomes" id="UP000694569"/>
    </source>
</evidence>
<keyword evidence="7" id="KW-0245">EGF-like domain</keyword>
<dbReference type="PROSITE" id="PS00022">
    <property type="entry name" value="EGF_1"/>
    <property type="match status" value="1"/>
</dbReference>
<reference evidence="11" key="2">
    <citation type="submission" date="2025-09" db="UniProtKB">
        <authorList>
            <consortium name="Ensembl"/>
        </authorList>
    </citation>
    <scope>IDENTIFICATION</scope>
</reference>
<feature type="disulfide bond" evidence="7">
    <location>
        <begin position="482"/>
        <end position="492"/>
    </location>
</feature>
<evidence type="ECO:0000259" key="10">
    <source>
        <dbReference type="PROSITE" id="PS50026"/>
    </source>
</evidence>
<evidence type="ECO:0000256" key="4">
    <source>
        <dbReference type="ARBA" id="ARBA00022692"/>
    </source>
</evidence>
<name>A0A8C5QKE0_9ANUR</name>
<feature type="transmembrane region" description="Helical" evidence="8">
    <location>
        <begin position="638"/>
        <end position="658"/>
    </location>
</feature>
<dbReference type="PANTHER" id="PTHR14319:SF7">
    <property type="entry name" value="POST-GPI ATTACHMENT TO PROTEINS FACTOR 6"/>
    <property type="match status" value="1"/>
</dbReference>
<feature type="domain" description="EGF-like" evidence="10">
    <location>
        <begin position="478"/>
        <end position="517"/>
    </location>
</feature>
<gene>
    <name evidence="11" type="primary">PGAP6</name>
</gene>
<keyword evidence="5 8" id="KW-1133">Transmembrane helix</keyword>
<feature type="chain" id="PRO_5034020453" evidence="9">
    <location>
        <begin position="25"/>
        <end position="1252"/>
    </location>
</feature>
<protein>
    <submittedName>
        <fullName evidence="11">Post-GPI attachment to proteins 6</fullName>
    </submittedName>
</protein>
<evidence type="ECO:0000256" key="7">
    <source>
        <dbReference type="PROSITE-ProRule" id="PRU00076"/>
    </source>
</evidence>
<reference evidence="11" key="1">
    <citation type="submission" date="2025-08" db="UniProtKB">
        <authorList>
            <consortium name="Ensembl"/>
        </authorList>
    </citation>
    <scope>IDENTIFICATION</scope>
</reference>
<keyword evidence="4 8" id="KW-0812">Transmembrane</keyword>
<evidence type="ECO:0000313" key="11">
    <source>
        <dbReference type="Ensembl" id="ENSLLEP00000038828.1"/>
    </source>
</evidence>
<dbReference type="GO" id="GO:0005886">
    <property type="term" value="C:plasma membrane"/>
    <property type="evidence" value="ECO:0007669"/>
    <property type="project" value="UniProtKB-SubCell"/>
</dbReference>
<comment type="caution">
    <text evidence="7">Lacks conserved residue(s) required for the propagation of feature annotation.</text>
</comment>
<proteinExistence type="inferred from homology"/>
<dbReference type="InterPro" id="IPR000742">
    <property type="entry name" value="EGF"/>
</dbReference>
<dbReference type="PROSITE" id="PS01186">
    <property type="entry name" value="EGF_2"/>
    <property type="match status" value="1"/>
</dbReference>
<accession>A0A8C5QKE0</accession>
<dbReference type="Proteomes" id="UP000694569">
    <property type="component" value="Unplaced"/>
</dbReference>
<dbReference type="PANTHER" id="PTHR14319">
    <property type="entry name" value="FIVE-SPAN TRANSMEMBRANE PROTEIN M83"/>
    <property type="match status" value="1"/>
</dbReference>
<keyword evidence="9" id="KW-0732">Signal</keyword>
<dbReference type="OrthoDB" id="69646at2759"/>
<feature type="disulfide bond" evidence="7">
    <location>
        <begin position="507"/>
        <end position="516"/>
    </location>
</feature>
<evidence type="ECO:0000256" key="3">
    <source>
        <dbReference type="ARBA" id="ARBA00022475"/>
    </source>
</evidence>
<sequence length="1252" mass="134697">MGLPANSLLLSLVLLTARTPTASSSSDVVYVSEFFSQIPQRLSFYNWYGNVRLFRFQVPSDTVYLRWILQASRQNRAECQGIEITLHFRYGAPPVINPLGASFAPNTSVPFSFNRTLTFKSSLQNNTYLNISSPLPGDWFIAAHLPKDAEKIEIQGFTKSCVYVFQPELFVLREVDTLILQPNSPNQCSVTPSRNPTRFKLFIPEYTQELVFQLLNCTSDGVPVPCPLQVTVGSASHPRSTPHTTNCSGSSSCSLALLAPPWNKWLSVKVESWINASVSFEILYNLPVCKPGAFSSKQILTSLNALNATDNSTSDNLAFTTNASTLLFDGSGGSCLRKYTVIRADLDVVSVRFQMVSSPYVVAAFPSVILLNLDSDMDSGGVLVINMRMNQTTLRNINATVMACLSADSPVLALNTTQNCTTEFFQGYPFIMNNEVSEVTLDLPYPQTANWYLSMQLVCPENDSVCQTATAKVLVSALLNPCLTDCGTYGECRLLRRNGYMYAACSCKAGWAGWSCTDDKNALSVAQQVLATMLLTLSNLMFVPTIAVALSHLFFVEAAVYVYTMFFSTFYHACDQPGVAVMCIMEYDTLQYCDFFGSVVAIWVTILCMARLKTIPKYVMFLLGTLFIAMSMQLNRSGIWNMMGPCLVAIIVLVIAWVRNVKRCARISSLLSVRGFRPSSLCADFVPPLCARISSLLSVRGSRPSSVRGFRPSSLCADFVPPLCARISSLLSVRGFRPSSLCADLVPPLCARISSLLSVRGSRPSSLCADLVPPLCARISSLLSVRGSRPSSLCADLVPPLCARISSLLSGCADLVPPLCARISSLLSVRGSRPSSLCADLVPPLSVRGSRPSSLCADLVPPLCARISSLLSVRGSRPSSLCADLVPPLWLRGSRPSSLCADLVPPLCARISSLLSVRGSRPSSLCADLVPPLCARISSLLSVRGSRPSSLCADLVPPLWLRGSRPSSLCADLVPPLWLCGSRPSSLAVRISSLLSGCADLVPPLCVRISSLLSVCGSRPSSLCADFVPPLCARISSLLSVRGSRPSSLCADFVPPLCARISSLLSVRGSRPSSLAARISSLLSVRGSRPSSLCADLVPPLCVRISSLLSVCGSRPSSLCADFVPPLCARISSLLSVRGSRPSSLCVDLVPPLWLHGSRPSSLCADLVPPLCARISSLLSGCADLVPPLWLRGSRSSSLAARISSLLSGCADLVPPLWLRGSRPSSLAARISSLLSVPVAHLSLSPFRLTVE</sequence>
<feature type="signal peptide" evidence="9">
    <location>
        <begin position="1"/>
        <end position="24"/>
    </location>
</feature>
<keyword evidence="7" id="KW-1015">Disulfide bond</keyword>
<dbReference type="Ensembl" id="ENSLLET00000040369.1">
    <property type="protein sequence ID" value="ENSLLEP00000038828.1"/>
    <property type="gene ID" value="ENSLLEG00000024562.1"/>
</dbReference>
<organism evidence="11 12">
    <name type="scientific">Leptobrachium leishanense</name>
    <name type="common">Leishan spiny toad</name>
    <dbReference type="NCBI Taxonomy" id="445787"/>
    <lineage>
        <taxon>Eukaryota</taxon>
        <taxon>Metazoa</taxon>
        <taxon>Chordata</taxon>
        <taxon>Craniata</taxon>
        <taxon>Vertebrata</taxon>
        <taxon>Euteleostomi</taxon>
        <taxon>Amphibia</taxon>
        <taxon>Batrachia</taxon>
        <taxon>Anura</taxon>
        <taxon>Pelobatoidea</taxon>
        <taxon>Megophryidae</taxon>
        <taxon>Leptobrachium</taxon>
    </lineage>
</organism>
<keyword evidence="6 8" id="KW-0472">Membrane</keyword>
<comment type="similarity">
    <text evidence="2">Belongs to the TMEM8 family.</text>
</comment>
<evidence type="ECO:0000256" key="1">
    <source>
        <dbReference type="ARBA" id="ARBA00004651"/>
    </source>
</evidence>
<evidence type="ECO:0000256" key="8">
    <source>
        <dbReference type="SAM" id="Phobius"/>
    </source>
</evidence>
<evidence type="ECO:0000256" key="9">
    <source>
        <dbReference type="SAM" id="SignalP"/>
    </source>
</evidence>
<keyword evidence="12" id="KW-1185">Reference proteome</keyword>
<evidence type="ECO:0000256" key="2">
    <source>
        <dbReference type="ARBA" id="ARBA00005542"/>
    </source>
</evidence>
<dbReference type="GeneTree" id="ENSGT00940000160060"/>